<evidence type="ECO:0000259" key="4">
    <source>
        <dbReference type="SMART" id="SM00479"/>
    </source>
</evidence>
<dbReference type="PANTHER" id="PTHR23044">
    <property type="entry name" value="3'-5' EXONUCLEASE ERI1-RELATED"/>
    <property type="match status" value="1"/>
</dbReference>
<reference evidence="5 6" key="1">
    <citation type="submission" date="2016-11" db="EMBL/GenBank/DDBJ databases">
        <authorList>
            <person name="Jaros S."/>
            <person name="Januszkiewicz K."/>
            <person name="Wedrychowicz H."/>
        </authorList>
    </citation>
    <scope>NUCLEOTIDE SEQUENCE [LARGE SCALE GENOMIC DNA]</scope>
    <source>
        <strain evidence="5 6">DSM 8605</strain>
    </source>
</reference>
<keyword evidence="3 5" id="KW-0269">Exonuclease</keyword>
<organism evidence="5 6">
    <name type="scientific">Clostridium grantii DSM 8605</name>
    <dbReference type="NCBI Taxonomy" id="1121316"/>
    <lineage>
        <taxon>Bacteria</taxon>
        <taxon>Bacillati</taxon>
        <taxon>Bacillota</taxon>
        <taxon>Clostridia</taxon>
        <taxon>Eubacteriales</taxon>
        <taxon>Clostridiaceae</taxon>
        <taxon>Clostridium</taxon>
    </lineage>
</organism>
<dbReference type="GO" id="GO:0000175">
    <property type="term" value="F:3'-5'-RNA exonuclease activity"/>
    <property type="evidence" value="ECO:0007669"/>
    <property type="project" value="InterPro"/>
</dbReference>
<sequence length="258" mass="30257">MYILNYIVFDLEFNSGFNENKITVPETIIKQKRHCLFEIIHIGAVKLDENFRKISGFNELVKPQIYHRINPFVENLTGITMDSLANENHFNVVYNNFLQFMGDSTSVLCVWGLSDIKELFNNVEYYKLNTTKLSKEYINVQFYASKYFNYPKGTNIGLSKAVDLLNIESNNNYHNAFYDACYTSEVLKKIYNDTFKIDTYCYSKNFTPKSKSNSNSKVCEEALFNQFEKMYHRKITTEEKSMIKLAYMMGKTNQFTTN</sequence>
<dbReference type="GO" id="GO:0003676">
    <property type="term" value="F:nucleic acid binding"/>
    <property type="evidence" value="ECO:0007669"/>
    <property type="project" value="InterPro"/>
</dbReference>
<keyword evidence="2" id="KW-0378">Hydrolase</keyword>
<dbReference type="PANTHER" id="PTHR23044:SF61">
    <property type="entry name" value="3'-5' EXORIBONUCLEASE 1-RELATED"/>
    <property type="match status" value="1"/>
</dbReference>
<dbReference type="InterPro" id="IPR047201">
    <property type="entry name" value="ERI-1_3'hExo-like"/>
</dbReference>
<dbReference type="Pfam" id="PF00929">
    <property type="entry name" value="RNase_T"/>
    <property type="match status" value="1"/>
</dbReference>
<evidence type="ECO:0000313" key="5">
    <source>
        <dbReference type="EMBL" id="SHH96867.1"/>
    </source>
</evidence>
<feature type="domain" description="Exonuclease" evidence="4">
    <location>
        <begin position="5"/>
        <end position="196"/>
    </location>
</feature>
<gene>
    <name evidence="5" type="ORF">SAMN02745207_03505</name>
</gene>
<evidence type="ECO:0000256" key="3">
    <source>
        <dbReference type="ARBA" id="ARBA00022839"/>
    </source>
</evidence>
<keyword evidence="6" id="KW-1185">Reference proteome</keyword>
<keyword evidence="1" id="KW-0540">Nuclease</keyword>
<dbReference type="InterPro" id="IPR036397">
    <property type="entry name" value="RNaseH_sf"/>
</dbReference>
<dbReference type="Proteomes" id="UP000184447">
    <property type="component" value="Unassembled WGS sequence"/>
</dbReference>
<evidence type="ECO:0000313" key="6">
    <source>
        <dbReference type="Proteomes" id="UP000184447"/>
    </source>
</evidence>
<accession>A0A1M5XAG8</accession>
<evidence type="ECO:0000256" key="1">
    <source>
        <dbReference type="ARBA" id="ARBA00022722"/>
    </source>
</evidence>
<dbReference type="CDD" id="cd06133">
    <property type="entry name" value="ERI-1_3'hExo_like"/>
    <property type="match status" value="1"/>
</dbReference>
<dbReference type="InterPro" id="IPR051274">
    <property type="entry name" value="3-5_Exoribonuclease"/>
</dbReference>
<name>A0A1M5XAG8_9CLOT</name>
<protein>
    <submittedName>
        <fullName evidence="5">Inhibitor of the KinA pathway to sporulation, predicted exonuclease</fullName>
    </submittedName>
</protein>
<dbReference type="SUPFAM" id="SSF53098">
    <property type="entry name" value="Ribonuclease H-like"/>
    <property type="match status" value="1"/>
</dbReference>
<dbReference type="EMBL" id="FQXM01000026">
    <property type="protein sequence ID" value="SHH96867.1"/>
    <property type="molecule type" value="Genomic_DNA"/>
</dbReference>
<dbReference type="InterPro" id="IPR013520">
    <property type="entry name" value="Ribonucl_H"/>
</dbReference>
<dbReference type="STRING" id="1121316.SAMN02745207_03505"/>
<proteinExistence type="predicted"/>
<dbReference type="SMART" id="SM00479">
    <property type="entry name" value="EXOIII"/>
    <property type="match status" value="1"/>
</dbReference>
<dbReference type="AlphaFoldDB" id="A0A1M5XAG8"/>
<dbReference type="InterPro" id="IPR012337">
    <property type="entry name" value="RNaseH-like_sf"/>
</dbReference>
<dbReference type="Gene3D" id="3.30.420.10">
    <property type="entry name" value="Ribonuclease H-like superfamily/Ribonuclease H"/>
    <property type="match status" value="1"/>
</dbReference>
<evidence type="ECO:0000256" key="2">
    <source>
        <dbReference type="ARBA" id="ARBA00022801"/>
    </source>
</evidence>